<keyword evidence="2" id="KW-1185">Reference proteome</keyword>
<dbReference type="InterPro" id="IPR036102">
    <property type="entry name" value="OsmC/Ohrsf"/>
</dbReference>
<dbReference type="Proteomes" id="UP001139410">
    <property type="component" value="Unassembled WGS sequence"/>
</dbReference>
<evidence type="ECO:0000313" key="1">
    <source>
        <dbReference type="EMBL" id="MCF2515410.1"/>
    </source>
</evidence>
<dbReference type="Gene3D" id="3.30.300.20">
    <property type="match status" value="1"/>
</dbReference>
<gene>
    <name evidence="1" type="ORF">LVY65_10090</name>
</gene>
<sequence>MLDITTTRVNGIDLQALDETVDAINKDAGCANVQFRVKTDWLGQTRSESTVKGYRIGGQEVERSFKISADEPHELLGRNEAPNPQELLMSAVNACMMVGYVAQSSIRGINLESCTIETEGELDLRGFLGLDATVPNGYRRIDYTVTLKGDGTPEQYEEIHKAVQATSPNYFNMAQPIEMRGNLRIG</sequence>
<accession>A0A9X1TXP3</accession>
<dbReference type="AlphaFoldDB" id="A0A9X1TXP3"/>
<name>A0A9X1TXP3_9SPHN</name>
<evidence type="ECO:0000313" key="2">
    <source>
        <dbReference type="Proteomes" id="UP001139410"/>
    </source>
</evidence>
<dbReference type="PANTHER" id="PTHR35368:SF1">
    <property type="entry name" value="HYDROPEROXIDE REDUCTASE"/>
    <property type="match status" value="1"/>
</dbReference>
<proteinExistence type="predicted"/>
<dbReference type="InterPro" id="IPR003718">
    <property type="entry name" value="OsmC/Ohr_fam"/>
</dbReference>
<dbReference type="SUPFAM" id="SSF82784">
    <property type="entry name" value="OsmC-like"/>
    <property type="match status" value="1"/>
</dbReference>
<dbReference type="InterPro" id="IPR052924">
    <property type="entry name" value="OsmC/Ohr_hydroprdx_reductase"/>
</dbReference>
<reference evidence="1" key="1">
    <citation type="submission" date="2022-01" db="EMBL/GenBank/DDBJ databases">
        <authorList>
            <person name="Jo J.-H."/>
            <person name="Im W.-T."/>
        </authorList>
    </citation>
    <scope>NUCLEOTIDE SEQUENCE</scope>
    <source>
        <strain evidence="1">G124</strain>
    </source>
</reference>
<organism evidence="1 2">
    <name type="scientific">Sphingomonas cremea</name>
    <dbReference type="NCBI Taxonomy" id="2904799"/>
    <lineage>
        <taxon>Bacteria</taxon>
        <taxon>Pseudomonadati</taxon>
        <taxon>Pseudomonadota</taxon>
        <taxon>Alphaproteobacteria</taxon>
        <taxon>Sphingomonadales</taxon>
        <taxon>Sphingomonadaceae</taxon>
        <taxon>Sphingomonas</taxon>
    </lineage>
</organism>
<comment type="caution">
    <text evidence="1">The sequence shown here is derived from an EMBL/GenBank/DDBJ whole genome shotgun (WGS) entry which is preliminary data.</text>
</comment>
<dbReference type="PANTHER" id="PTHR35368">
    <property type="entry name" value="HYDROPEROXIDE REDUCTASE"/>
    <property type="match status" value="1"/>
</dbReference>
<dbReference type="EMBL" id="JAKFGM010000002">
    <property type="protein sequence ID" value="MCF2515410.1"/>
    <property type="molecule type" value="Genomic_DNA"/>
</dbReference>
<dbReference type="Pfam" id="PF02566">
    <property type="entry name" value="OsmC"/>
    <property type="match status" value="1"/>
</dbReference>
<dbReference type="InterPro" id="IPR015946">
    <property type="entry name" value="KH_dom-like_a/b"/>
</dbReference>
<protein>
    <submittedName>
        <fullName evidence="1">OsmC family protein</fullName>
    </submittedName>
</protein>
<dbReference type="RefSeq" id="WP_235067950.1">
    <property type="nucleotide sequence ID" value="NZ_JAKFGM010000002.1"/>
</dbReference>